<keyword evidence="2" id="KW-1185">Reference proteome</keyword>
<dbReference type="Proteomes" id="UP000283255">
    <property type="component" value="Unassembled WGS sequence"/>
</dbReference>
<proteinExistence type="predicted"/>
<evidence type="ECO:0000313" key="1">
    <source>
        <dbReference type="EMBL" id="RJG48188.1"/>
    </source>
</evidence>
<accession>A0A418YFS7</accession>
<reference evidence="1 2" key="2">
    <citation type="submission" date="2019-01" db="EMBL/GenBank/DDBJ databases">
        <title>Motilimonas pumilus sp. nov., isolated from the gut of sea cucumber (Apostichopus japonicus).</title>
        <authorList>
            <person name="Wang F.-Q."/>
            <person name="Ren L.-H."/>
            <person name="Lin Y.-W."/>
            <person name="Sun G.-H."/>
            <person name="Du Z.-J."/>
            <person name="Zhao J.-X."/>
            <person name="Liu X.-J."/>
            <person name="Liu L.-J."/>
        </authorList>
    </citation>
    <scope>NUCLEOTIDE SEQUENCE [LARGE SCALE GENOMIC DNA]</scope>
    <source>
        <strain evidence="1 2">PLHSC7-2</strain>
    </source>
</reference>
<dbReference type="AlphaFoldDB" id="A0A418YFS7"/>
<reference evidence="1 2" key="1">
    <citation type="submission" date="2018-09" db="EMBL/GenBank/DDBJ databases">
        <authorList>
            <person name="Wang F."/>
        </authorList>
    </citation>
    <scope>NUCLEOTIDE SEQUENCE [LARGE SCALE GENOMIC DNA]</scope>
    <source>
        <strain evidence="1 2">PLHSC7-2</strain>
    </source>
</reference>
<name>A0A418YFS7_9GAMM</name>
<protein>
    <submittedName>
        <fullName evidence="1">Uncharacterized protein</fullName>
    </submittedName>
</protein>
<comment type="caution">
    <text evidence="1">The sequence shown here is derived from an EMBL/GenBank/DDBJ whole genome shotgun (WGS) entry which is preliminary data.</text>
</comment>
<dbReference type="EMBL" id="QZCH01000009">
    <property type="protein sequence ID" value="RJG48188.1"/>
    <property type="molecule type" value="Genomic_DNA"/>
</dbReference>
<evidence type="ECO:0000313" key="2">
    <source>
        <dbReference type="Proteomes" id="UP000283255"/>
    </source>
</evidence>
<gene>
    <name evidence="1" type="ORF">D1Z90_08970</name>
</gene>
<sequence length="80" mass="9300">MHATHKIDDALIMCHTQTQTKSGWLQTFVIPNSSVKVLQICTHDKVQDCTMSCLSCFFVRRQYRNGKQYGVIDKDHFDIH</sequence>
<dbReference type="RefSeq" id="WP_119910414.1">
    <property type="nucleotide sequence ID" value="NZ_QZCH01000009.1"/>
</dbReference>
<organism evidence="1 2">
    <name type="scientific">Motilimonas pumila</name>
    <dbReference type="NCBI Taxonomy" id="2303987"/>
    <lineage>
        <taxon>Bacteria</taxon>
        <taxon>Pseudomonadati</taxon>
        <taxon>Pseudomonadota</taxon>
        <taxon>Gammaproteobacteria</taxon>
        <taxon>Alteromonadales</taxon>
        <taxon>Alteromonadales genera incertae sedis</taxon>
        <taxon>Motilimonas</taxon>
    </lineage>
</organism>